<accession>A0ABS1TEC2</accession>
<evidence type="ECO:0000256" key="1">
    <source>
        <dbReference type="SAM" id="Coils"/>
    </source>
</evidence>
<protein>
    <submittedName>
        <fullName evidence="3">Uncharacterized protein</fullName>
    </submittedName>
</protein>
<keyword evidence="1" id="KW-0175">Coiled coil</keyword>
<name>A0ABS1TEC2_9CLOT</name>
<organism evidence="3 4">
    <name type="scientific">Clostridium rhizosphaerae</name>
    <dbReference type="NCBI Taxonomy" id="2803861"/>
    <lineage>
        <taxon>Bacteria</taxon>
        <taxon>Bacillati</taxon>
        <taxon>Bacillota</taxon>
        <taxon>Clostridia</taxon>
        <taxon>Eubacteriales</taxon>
        <taxon>Clostridiaceae</taxon>
        <taxon>Clostridium</taxon>
    </lineage>
</organism>
<gene>
    <name evidence="3" type="ORF">JK636_18595</name>
</gene>
<feature type="region of interest" description="Disordered" evidence="2">
    <location>
        <begin position="145"/>
        <end position="164"/>
    </location>
</feature>
<evidence type="ECO:0000256" key="2">
    <source>
        <dbReference type="SAM" id="MobiDB-lite"/>
    </source>
</evidence>
<comment type="caution">
    <text evidence="3">The sequence shown here is derived from an EMBL/GenBank/DDBJ whole genome shotgun (WGS) entry which is preliminary data.</text>
</comment>
<keyword evidence="4" id="KW-1185">Reference proteome</keyword>
<dbReference type="RefSeq" id="WP_202750469.1">
    <property type="nucleotide sequence ID" value="NZ_JAESWC010000017.1"/>
</dbReference>
<evidence type="ECO:0000313" key="4">
    <source>
        <dbReference type="Proteomes" id="UP000632377"/>
    </source>
</evidence>
<dbReference type="Proteomes" id="UP000632377">
    <property type="component" value="Unassembled WGS sequence"/>
</dbReference>
<proteinExistence type="predicted"/>
<evidence type="ECO:0000313" key="3">
    <source>
        <dbReference type="EMBL" id="MBL4937719.1"/>
    </source>
</evidence>
<reference evidence="3 4" key="1">
    <citation type="submission" date="2021-01" db="EMBL/GenBank/DDBJ databases">
        <title>Genome public.</title>
        <authorList>
            <person name="Liu C."/>
            <person name="Sun Q."/>
        </authorList>
    </citation>
    <scope>NUCLEOTIDE SEQUENCE [LARGE SCALE GENOMIC DNA]</scope>
    <source>
        <strain evidence="3 4">YIM B02515</strain>
    </source>
</reference>
<dbReference type="EMBL" id="JAESWC010000017">
    <property type="protein sequence ID" value="MBL4937719.1"/>
    <property type="molecule type" value="Genomic_DNA"/>
</dbReference>
<sequence>MTFVDLKNELEDLKNELEEIIYELKKRDMIEDKINLLKDRIDELDLDSSGSISEKLDNIISEKTEDINCLMDELVYGVEQVLNILQDNIELSISDEKREAIEEYLDDSIQIINDLDCQSIEYEDLETVKNNFELSINYDESRKKELDKKESKKRRNNRRNSEGLTLRQQIEKEQLLKTKELINQGLSDDQIAKNLGCNVRTIRNRKIKIKEIK</sequence>
<feature type="coiled-coil region" evidence="1">
    <location>
        <begin position="3"/>
        <end position="47"/>
    </location>
</feature>